<organism evidence="8 9">
    <name type="scientific">Caenorhabditis tropicalis</name>
    <dbReference type="NCBI Taxonomy" id="1561998"/>
    <lineage>
        <taxon>Eukaryota</taxon>
        <taxon>Metazoa</taxon>
        <taxon>Ecdysozoa</taxon>
        <taxon>Nematoda</taxon>
        <taxon>Chromadorea</taxon>
        <taxon>Rhabditida</taxon>
        <taxon>Rhabditina</taxon>
        <taxon>Rhabditomorpha</taxon>
        <taxon>Rhabditoidea</taxon>
        <taxon>Rhabditidae</taxon>
        <taxon>Peloderinae</taxon>
        <taxon>Caenorhabditis</taxon>
    </lineage>
</organism>
<evidence type="ECO:0000256" key="1">
    <source>
        <dbReference type="ARBA" id="ARBA00022723"/>
    </source>
</evidence>
<evidence type="ECO:0000313" key="9">
    <source>
        <dbReference type="WBParaSite" id="Csp11.Scaffold629.g11134.t1"/>
    </source>
</evidence>
<dbReference type="Pfam" id="PF05699">
    <property type="entry name" value="Dimer_Tnp_hAT"/>
    <property type="match status" value="1"/>
</dbReference>
<evidence type="ECO:0000256" key="3">
    <source>
        <dbReference type="ARBA" id="ARBA00022833"/>
    </source>
</evidence>
<feature type="domain" description="THAP-type" evidence="7">
    <location>
        <begin position="1122"/>
        <end position="1196"/>
    </location>
</feature>
<dbReference type="InterPro" id="IPR006612">
    <property type="entry name" value="THAP_Znf"/>
</dbReference>
<dbReference type="Proteomes" id="UP000095282">
    <property type="component" value="Unplaced"/>
</dbReference>
<dbReference type="PROSITE" id="PS50950">
    <property type="entry name" value="ZF_THAP"/>
    <property type="match status" value="1"/>
</dbReference>
<keyword evidence="3" id="KW-0862">Zinc</keyword>
<proteinExistence type="predicted"/>
<name>A0A1I7TRU0_9PELO</name>
<dbReference type="Pfam" id="PF25375">
    <property type="entry name" value="Lin-15B"/>
    <property type="match status" value="1"/>
</dbReference>
<feature type="region of interest" description="Disordered" evidence="6">
    <location>
        <begin position="1"/>
        <end position="35"/>
    </location>
</feature>
<feature type="region of interest" description="Disordered" evidence="6">
    <location>
        <begin position="1218"/>
        <end position="1402"/>
    </location>
</feature>
<feature type="compositionally biased region" description="Acidic residues" evidence="6">
    <location>
        <begin position="1277"/>
        <end position="1291"/>
    </location>
</feature>
<keyword evidence="4 5" id="KW-0238">DNA-binding</keyword>
<dbReference type="InterPro" id="IPR040129">
    <property type="entry name" value="Lin-15B-like"/>
</dbReference>
<dbReference type="eggNOG" id="KOG1121">
    <property type="taxonomic scope" value="Eukaryota"/>
</dbReference>
<dbReference type="SMART" id="SM00980">
    <property type="entry name" value="THAP"/>
    <property type="match status" value="1"/>
</dbReference>
<evidence type="ECO:0000313" key="8">
    <source>
        <dbReference type="Proteomes" id="UP000095282"/>
    </source>
</evidence>
<feature type="compositionally biased region" description="Basic and acidic residues" evidence="6">
    <location>
        <begin position="731"/>
        <end position="743"/>
    </location>
</feature>
<dbReference type="GO" id="GO:0003677">
    <property type="term" value="F:DNA binding"/>
    <property type="evidence" value="ECO:0007669"/>
    <property type="project" value="UniProtKB-UniRule"/>
</dbReference>
<evidence type="ECO:0000256" key="5">
    <source>
        <dbReference type="PROSITE-ProRule" id="PRU00309"/>
    </source>
</evidence>
<dbReference type="SMART" id="SM00384">
    <property type="entry name" value="AT_hook"/>
    <property type="match status" value="2"/>
</dbReference>
<dbReference type="GO" id="GO:0040027">
    <property type="term" value="P:negative regulation of vulval development"/>
    <property type="evidence" value="ECO:0007669"/>
    <property type="project" value="InterPro"/>
</dbReference>
<feature type="compositionally biased region" description="Pro residues" evidence="6">
    <location>
        <begin position="1246"/>
        <end position="1257"/>
    </location>
</feature>
<dbReference type="GO" id="GO:0008270">
    <property type="term" value="F:zinc ion binding"/>
    <property type="evidence" value="ECO:0007669"/>
    <property type="project" value="UniProtKB-KW"/>
</dbReference>
<keyword evidence="8" id="KW-1185">Reference proteome</keyword>
<dbReference type="InterPro" id="IPR012337">
    <property type="entry name" value="RNaseH-like_sf"/>
</dbReference>
<feature type="compositionally biased region" description="Basic residues" evidence="6">
    <location>
        <begin position="1258"/>
        <end position="1270"/>
    </location>
</feature>
<dbReference type="InterPro" id="IPR057432">
    <property type="entry name" value="Lin-15A/B-like_dom"/>
</dbReference>
<evidence type="ECO:0000256" key="6">
    <source>
        <dbReference type="SAM" id="MobiDB-lite"/>
    </source>
</evidence>
<dbReference type="STRING" id="1561998.A0A1I7TRU0"/>
<dbReference type="PANTHER" id="PTHR22716:SF1">
    <property type="entry name" value="ETS CLASS TRANSCRIPTION FACTOR-RELATED"/>
    <property type="match status" value="1"/>
</dbReference>
<dbReference type="InterPro" id="IPR008906">
    <property type="entry name" value="HATC_C_dom"/>
</dbReference>
<evidence type="ECO:0000259" key="7">
    <source>
        <dbReference type="PROSITE" id="PS50950"/>
    </source>
</evidence>
<dbReference type="InterPro" id="IPR017956">
    <property type="entry name" value="AT_hook_DNA-bd_motif"/>
</dbReference>
<feature type="compositionally biased region" description="Basic and acidic residues" evidence="6">
    <location>
        <begin position="1355"/>
        <end position="1373"/>
    </location>
</feature>
<feature type="region of interest" description="Disordered" evidence="6">
    <location>
        <begin position="720"/>
        <end position="743"/>
    </location>
</feature>
<dbReference type="PANTHER" id="PTHR22716">
    <property type="entry name" value="ETS CLASS TRANSCRIPTION FACTOR-RELATED-RELATED"/>
    <property type="match status" value="1"/>
</dbReference>
<evidence type="ECO:0000256" key="4">
    <source>
        <dbReference type="ARBA" id="ARBA00023125"/>
    </source>
</evidence>
<keyword evidence="2 5" id="KW-0863">Zinc-finger</keyword>
<evidence type="ECO:0000256" key="2">
    <source>
        <dbReference type="ARBA" id="ARBA00022771"/>
    </source>
</evidence>
<dbReference type="SMART" id="SM00692">
    <property type="entry name" value="DM3"/>
    <property type="match status" value="1"/>
</dbReference>
<feature type="compositionally biased region" description="Acidic residues" evidence="6">
    <location>
        <begin position="1236"/>
        <end position="1245"/>
    </location>
</feature>
<dbReference type="SUPFAM" id="SSF53098">
    <property type="entry name" value="Ribonuclease H-like"/>
    <property type="match status" value="1"/>
</dbReference>
<reference evidence="9" key="1">
    <citation type="submission" date="2016-11" db="UniProtKB">
        <authorList>
            <consortium name="WormBaseParasite"/>
        </authorList>
    </citation>
    <scope>IDENTIFICATION</scope>
</reference>
<dbReference type="GO" id="GO:0046983">
    <property type="term" value="F:protein dimerization activity"/>
    <property type="evidence" value="ECO:0007669"/>
    <property type="project" value="InterPro"/>
</dbReference>
<sequence length="1402" mass="160248">MQTLQSARLTTKPMPQCQPSTSAAHDPPVRPIHRPPGILRHRVVAPPPEVVVEDEADPKTVQLLARFMACQGVPVEFATDPAFRDLVNYINPTAIIPQTDTLQKYIDKQGSSRKPLINFQKTVGPLSVTMDLAGLDDKFLVFSIHYFEDSRLRKYVTCLRKLLVSEYDADSILNSIRRAIHATNYSNVRFTNLVVPNVDCYNLLGRSEVVKRYHICFYYFMTQFVTDLFDINEFSLGLMQLREFIRLMKRHSDCYGKFRKMQMTKNASPNLPLIDDGEWSNTLTFLTKCLVLHDTFTEFCEKNAVSDYITNETCSYLIYLQRLLQQCVKHCRDLSTHHSSISQVIPAIKGLENFLTSYAMGYRFQKDIVYLLRNTFSHFLSSGPVNDRYNMATFLDPRYVHRDSIYSAKKWEELENRLVDEFINMDENTAKQYPQEITTMFTDDRQDLIRAELANYRQFSFINRPDEAENSFIWWLRVQRKLPNLSIMAREYLACPAVTVDASYYFLHGGTMENICEVYPDEKVETMLAFSGQLQRFRGRGSTPNQITPSMVDALKITAGRVQKTAHYTHDLDTTPEQRNQIIAAHYPPPPTIANRPHHEEKPQIAKQPRVFKYGSYVPIAPRPVPVQYLKNGRPVYLTSSGQEIRTQAVPIRQVPLRGKPLPVPGQRPIVKVIIAPPKAIAKPVAPTAYQPPEEESKPTDLFQKEVKQEVIEPDLEKVKEEPLDEMPAEAPKEAKPDLKEPKTEPVVKTILNPAAPPPKKIIYIQRTPTATALIKGRPGATAKLVRVPGKAPMPQNITPHNFVQKFAGKQNFIAKFPVNKSAPINLPPPISIRAPIPTAIQNLPKLEERKPKYILMKDTTMTLLRGVKKQEEVKPEPFDDFGHDVDHFMDVPGAVYSQVLNETSAAQAMERHITTIDFHKRKACNRRCAVCGHMETHEKLKNVTIDNEKLLIMLGCIYRRELTLAQAQEFLARETKTYICRIHFGETLDEIYSMLKMNPRSEFFSPTVTEIHNVLITASILRQHISPVQLRKILKDFVDRYRYLRLPKENPTSLFDDLAEPPTTSNATNDYYEEEITPKVYRQPRKQVLEEDQHDGTVKVIEQEDFKLPAAKPVEEGDPDAPARCCFCSMRGERNGMLRVPKGEDRLARWIEKLGPEFEARLRTDEENLICRTHFPEEAFSSRGRLLKGMIPHTAPEKVEVTYKIQGNDFLRLKTRKSHTAKSATINLAGNQLYDSDEEEEDSDPGPPPRAPPQPPKPKRPVGRPRKSAKAPVYSDSEEEEEFDEEEDEWDHYRPGGDAEIFADNSAVLDAIDEEYHPRRQSNGVLPARKRGRPKKFDEYCGDMGIPNKAPRTVKRETSSVESDKSYGEARKPQARPGPGRHNVRVGGRFVKAVKEETSQP</sequence>
<protein>
    <submittedName>
        <fullName evidence="9">THAP-type domain-containing protein</fullName>
    </submittedName>
</protein>
<feature type="compositionally biased region" description="Polar residues" evidence="6">
    <location>
        <begin position="1222"/>
        <end position="1235"/>
    </location>
</feature>
<accession>A0A1I7TRU0</accession>
<dbReference type="WBParaSite" id="Csp11.Scaffold629.g11134.t1">
    <property type="protein sequence ID" value="Csp11.Scaffold629.g11134.t1"/>
    <property type="gene ID" value="Csp11.Scaffold629.g11134"/>
</dbReference>
<keyword evidence="1" id="KW-0479">Metal-binding</keyword>